<evidence type="ECO:0000313" key="1">
    <source>
        <dbReference type="EMBL" id="KKK94121.1"/>
    </source>
</evidence>
<reference evidence="1" key="1">
    <citation type="journal article" date="2015" name="Nature">
        <title>Complex archaea that bridge the gap between prokaryotes and eukaryotes.</title>
        <authorList>
            <person name="Spang A."/>
            <person name="Saw J.H."/>
            <person name="Jorgensen S.L."/>
            <person name="Zaremba-Niedzwiedzka K."/>
            <person name="Martijn J."/>
            <person name="Lind A.E."/>
            <person name="van Eijk R."/>
            <person name="Schleper C."/>
            <person name="Guy L."/>
            <person name="Ettema T.J."/>
        </authorList>
    </citation>
    <scope>NUCLEOTIDE SEQUENCE</scope>
</reference>
<sequence>MAWNKLKPAGADKIKDSDDNILIYHCIPTMQKRI</sequence>
<protein>
    <submittedName>
        <fullName evidence="1">Uncharacterized protein</fullName>
    </submittedName>
</protein>
<dbReference type="AlphaFoldDB" id="A0A0F9CBM5"/>
<accession>A0A0F9CBM5</accession>
<proteinExistence type="predicted"/>
<comment type="caution">
    <text evidence="1">The sequence shown here is derived from an EMBL/GenBank/DDBJ whole genome shotgun (WGS) entry which is preliminary data.</text>
</comment>
<name>A0A0F9CBM5_9ZZZZ</name>
<gene>
    <name evidence="1" type="ORF">LCGC14_2686010</name>
</gene>
<organism evidence="1">
    <name type="scientific">marine sediment metagenome</name>
    <dbReference type="NCBI Taxonomy" id="412755"/>
    <lineage>
        <taxon>unclassified sequences</taxon>
        <taxon>metagenomes</taxon>
        <taxon>ecological metagenomes</taxon>
    </lineage>
</organism>
<dbReference type="EMBL" id="LAZR01047482">
    <property type="protein sequence ID" value="KKK94121.1"/>
    <property type="molecule type" value="Genomic_DNA"/>
</dbReference>
<feature type="non-terminal residue" evidence="1">
    <location>
        <position position="34"/>
    </location>
</feature>